<keyword evidence="1" id="KW-0732">Signal</keyword>
<keyword evidence="2" id="KW-0812">Transmembrane</keyword>
<dbReference type="Gene3D" id="2.40.40.10">
    <property type="entry name" value="RlpA-like domain"/>
    <property type="match status" value="1"/>
</dbReference>
<protein>
    <submittedName>
        <fullName evidence="4">Uncharacterized conserved protein YabE, contains G5 and tandem DUF348 domains</fullName>
    </submittedName>
</protein>
<sequence length="411" mass="44588">MKLFSQLLSAFRTKPVIYAASIAVLFLAGIFTFQVTKAQVTVSADGETTTVRTHADTVGDVLEELNIELGEHDKISHDPEEKLTSGMKINYTKAIEVVVTTDGDDKTYYTTADTVGEVLEENNIDISEHDQVAPAPSESVSEGLQVNIDKAFQVTVNDGGEKEKYWTVGATVEDLLKQEEIELGKLDRINLKMEDEVSKDAPIEITRVEKVTDIVKEKTDYSVVTRQDDDLEKGKEEVVSPGEEGIVAKHFEVTLENGEEVDRKLVKEEVEKESEKRIVAVGTKVERQESKPVVTTTAANSSAETVSRGGDGKESSKTYYMHTTAYSASCSGCSGVTATGINLKDNPNAKVIAVDPNVIPLGSKVWVEGYGTAIAGDTGGNVSGNRIDVHVSSPSEAHRFGSKKVKVKVLD</sequence>
<name>A0A1G9YR25_9BACI</name>
<gene>
    <name evidence="4" type="ORF">SAMN05216244_0051</name>
</gene>
<dbReference type="Pfam" id="PF06725">
    <property type="entry name" value="3D"/>
    <property type="match status" value="1"/>
</dbReference>
<reference evidence="5" key="1">
    <citation type="submission" date="2016-10" db="EMBL/GenBank/DDBJ databases">
        <authorList>
            <person name="Varghese N."/>
            <person name="Submissions S."/>
        </authorList>
    </citation>
    <scope>NUCLEOTIDE SEQUENCE [LARGE SCALE GENOMIC DNA]</scope>
    <source>
        <strain evidence="5">CGMCC 1.6199</strain>
    </source>
</reference>
<dbReference type="InterPro" id="IPR036908">
    <property type="entry name" value="RlpA-like_sf"/>
</dbReference>
<feature type="domain" description="G5" evidence="3">
    <location>
        <begin position="205"/>
        <end position="285"/>
    </location>
</feature>
<evidence type="ECO:0000256" key="1">
    <source>
        <dbReference type="ARBA" id="ARBA00022729"/>
    </source>
</evidence>
<keyword evidence="5" id="KW-1185">Reference proteome</keyword>
<dbReference type="Pfam" id="PF03990">
    <property type="entry name" value="DUF348"/>
    <property type="match status" value="3"/>
</dbReference>
<dbReference type="PANTHER" id="PTHR39160">
    <property type="entry name" value="CELL WALL-BINDING PROTEIN YOCH"/>
    <property type="match status" value="1"/>
</dbReference>
<dbReference type="PROSITE" id="PS51109">
    <property type="entry name" value="G5"/>
    <property type="match status" value="1"/>
</dbReference>
<dbReference type="EMBL" id="FNHF01000010">
    <property type="protein sequence ID" value="SDN11437.1"/>
    <property type="molecule type" value="Genomic_DNA"/>
</dbReference>
<keyword evidence="2" id="KW-1133">Transmembrane helix</keyword>
<dbReference type="CDD" id="cd22786">
    <property type="entry name" value="DPBB_YuiC-like"/>
    <property type="match status" value="1"/>
</dbReference>
<dbReference type="Pfam" id="PF07501">
    <property type="entry name" value="G5"/>
    <property type="match status" value="1"/>
</dbReference>
<dbReference type="GO" id="GO:0019867">
    <property type="term" value="C:outer membrane"/>
    <property type="evidence" value="ECO:0007669"/>
    <property type="project" value="InterPro"/>
</dbReference>
<dbReference type="RefSeq" id="WP_074601198.1">
    <property type="nucleotide sequence ID" value="NZ_FNHF01000010.1"/>
</dbReference>
<dbReference type="OrthoDB" id="9798935at2"/>
<dbReference type="PANTHER" id="PTHR39160:SF4">
    <property type="entry name" value="RESUSCITATION-PROMOTING FACTOR RPFB"/>
    <property type="match status" value="1"/>
</dbReference>
<accession>A0A1G9YR25</accession>
<dbReference type="SMART" id="SM01208">
    <property type="entry name" value="G5"/>
    <property type="match status" value="1"/>
</dbReference>
<dbReference type="InterPro" id="IPR007137">
    <property type="entry name" value="DUF348"/>
</dbReference>
<keyword evidence="2" id="KW-0472">Membrane</keyword>
<evidence type="ECO:0000256" key="2">
    <source>
        <dbReference type="SAM" id="Phobius"/>
    </source>
</evidence>
<dbReference type="InterPro" id="IPR051933">
    <property type="entry name" value="Resuscitation_pf_RpfB"/>
</dbReference>
<organism evidence="4 5">
    <name type="scientific">Sediminibacillus halophilus</name>
    <dbReference type="NCBI Taxonomy" id="482461"/>
    <lineage>
        <taxon>Bacteria</taxon>
        <taxon>Bacillati</taxon>
        <taxon>Bacillota</taxon>
        <taxon>Bacilli</taxon>
        <taxon>Bacillales</taxon>
        <taxon>Bacillaceae</taxon>
        <taxon>Sediminibacillus</taxon>
    </lineage>
</organism>
<evidence type="ECO:0000313" key="4">
    <source>
        <dbReference type="EMBL" id="SDN11437.1"/>
    </source>
</evidence>
<proteinExistence type="predicted"/>
<dbReference type="AlphaFoldDB" id="A0A1G9YR25"/>
<dbReference type="Proteomes" id="UP000182347">
    <property type="component" value="Unassembled WGS sequence"/>
</dbReference>
<evidence type="ECO:0000313" key="5">
    <source>
        <dbReference type="Proteomes" id="UP000182347"/>
    </source>
</evidence>
<dbReference type="InterPro" id="IPR011098">
    <property type="entry name" value="G5_dom"/>
</dbReference>
<dbReference type="SUPFAM" id="SSF50685">
    <property type="entry name" value="Barwin-like endoglucanases"/>
    <property type="match status" value="1"/>
</dbReference>
<dbReference type="STRING" id="482461.SAMN05216244_0051"/>
<dbReference type="GO" id="GO:0009254">
    <property type="term" value="P:peptidoglycan turnover"/>
    <property type="evidence" value="ECO:0007669"/>
    <property type="project" value="InterPro"/>
</dbReference>
<evidence type="ECO:0000259" key="3">
    <source>
        <dbReference type="PROSITE" id="PS51109"/>
    </source>
</evidence>
<dbReference type="GO" id="GO:0004553">
    <property type="term" value="F:hydrolase activity, hydrolyzing O-glycosyl compounds"/>
    <property type="evidence" value="ECO:0007669"/>
    <property type="project" value="InterPro"/>
</dbReference>
<feature type="transmembrane region" description="Helical" evidence="2">
    <location>
        <begin position="16"/>
        <end position="35"/>
    </location>
</feature>
<dbReference type="Gene3D" id="2.20.230.10">
    <property type="entry name" value="Resuscitation-promoting factor rpfb"/>
    <property type="match status" value="1"/>
</dbReference>
<dbReference type="InterPro" id="IPR010611">
    <property type="entry name" value="3D_dom"/>
</dbReference>